<dbReference type="Pfam" id="PF00381">
    <property type="entry name" value="PTS-HPr"/>
    <property type="match status" value="1"/>
</dbReference>
<evidence type="ECO:0000259" key="1">
    <source>
        <dbReference type="PROSITE" id="PS51350"/>
    </source>
</evidence>
<evidence type="ECO:0000313" key="3">
    <source>
        <dbReference type="Proteomes" id="UP001163387"/>
    </source>
</evidence>
<protein>
    <recommendedName>
        <fullName evidence="1">HPr domain-containing protein</fullName>
    </recommendedName>
</protein>
<dbReference type="InterPro" id="IPR035895">
    <property type="entry name" value="HPr-like_sf"/>
</dbReference>
<dbReference type="InterPro" id="IPR000032">
    <property type="entry name" value="HPr-like"/>
</dbReference>
<keyword evidence="3" id="KW-1185">Reference proteome</keyword>
<sequence>MNCIIYAVQIDDEKKIGLHARPIAKIAAAISKYKNIEVEVIKLPDNADITKSVKLTGNETKVKAKSVLNFLGLQAKNFSKIAFIITKMDEKVEDKKLEEVKSEIISLLKEEKLIK</sequence>
<dbReference type="RefSeq" id="WP_281749432.1">
    <property type="nucleotide sequence ID" value="NZ_AP026933.1"/>
</dbReference>
<dbReference type="SUPFAM" id="SSF55594">
    <property type="entry name" value="HPr-like"/>
    <property type="match status" value="1"/>
</dbReference>
<reference evidence="2 3" key="1">
    <citation type="journal article" date="2022" name="Front. Microbiol.">
        <title>Male-killing mechanisms vary between Spiroplasma species.</title>
        <authorList>
            <person name="Arai H."/>
            <person name="Inoue M."/>
            <person name="Kageyama D."/>
        </authorList>
    </citation>
    <scope>NUCLEOTIDE SEQUENCE [LARGE SCALE GENOMIC DNA]</scope>
    <source>
        <strain evidence="3">sHm</strain>
    </source>
</reference>
<dbReference type="Gene3D" id="3.30.1340.10">
    <property type="entry name" value="HPr-like"/>
    <property type="match status" value="1"/>
</dbReference>
<feature type="domain" description="HPr" evidence="1">
    <location>
        <begin position="3"/>
        <end position="111"/>
    </location>
</feature>
<dbReference type="EMBL" id="AP026933">
    <property type="protein sequence ID" value="BDT03444.1"/>
    <property type="molecule type" value="Genomic_DNA"/>
</dbReference>
<name>A0ABM8BUC8_9MOLU</name>
<organism evidence="2 3">
    <name type="scientific">Spiroplasma ixodetis</name>
    <dbReference type="NCBI Taxonomy" id="2141"/>
    <lineage>
        <taxon>Bacteria</taxon>
        <taxon>Bacillati</taxon>
        <taxon>Mycoplasmatota</taxon>
        <taxon>Mollicutes</taxon>
        <taxon>Entomoplasmatales</taxon>
        <taxon>Spiroplasmataceae</taxon>
        <taxon>Spiroplasma</taxon>
    </lineage>
</organism>
<dbReference type="PROSITE" id="PS51350">
    <property type="entry name" value="PTS_HPR_DOM"/>
    <property type="match status" value="1"/>
</dbReference>
<gene>
    <name evidence="2" type="ORF">SHM_10900</name>
</gene>
<evidence type="ECO:0000313" key="2">
    <source>
        <dbReference type="EMBL" id="BDT03444.1"/>
    </source>
</evidence>
<dbReference type="Proteomes" id="UP001163387">
    <property type="component" value="Chromosome"/>
</dbReference>
<proteinExistence type="predicted"/>
<accession>A0ABM8BUC8</accession>